<dbReference type="PROSITE" id="PS00094">
    <property type="entry name" value="C5_MTASE_1"/>
    <property type="match status" value="1"/>
</dbReference>
<dbReference type="Gene3D" id="3.40.50.150">
    <property type="entry name" value="Vaccinia Virus protein VP39"/>
    <property type="match status" value="1"/>
</dbReference>
<keyword evidence="3 6" id="KW-0949">S-adenosyl-L-methionine</keyword>
<dbReference type="InterPro" id="IPR029063">
    <property type="entry name" value="SAM-dependent_MTases_sf"/>
</dbReference>
<evidence type="ECO:0000313" key="10">
    <source>
        <dbReference type="EMBL" id="GGY19468.1"/>
    </source>
</evidence>
<name>A0A918UA55_9NEIS</name>
<dbReference type="GO" id="GO:0032259">
    <property type="term" value="P:methylation"/>
    <property type="evidence" value="ECO:0007669"/>
    <property type="project" value="UniProtKB-KW"/>
</dbReference>
<organism evidence="10 11">
    <name type="scientific">Paludibacterium paludis</name>
    <dbReference type="NCBI Taxonomy" id="1225769"/>
    <lineage>
        <taxon>Bacteria</taxon>
        <taxon>Pseudomonadati</taxon>
        <taxon>Pseudomonadota</taxon>
        <taxon>Betaproteobacteria</taxon>
        <taxon>Neisseriales</taxon>
        <taxon>Chromobacteriaceae</taxon>
        <taxon>Paludibacterium</taxon>
    </lineage>
</organism>
<dbReference type="GO" id="GO:0009307">
    <property type="term" value="P:DNA restriction-modification system"/>
    <property type="evidence" value="ECO:0007669"/>
    <property type="project" value="UniProtKB-KW"/>
</dbReference>
<dbReference type="PANTHER" id="PTHR46098">
    <property type="entry name" value="TRNA (CYTOSINE(38)-C(5))-METHYLTRANSFERASE"/>
    <property type="match status" value="1"/>
</dbReference>
<keyword evidence="1 6" id="KW-0489">Methyltransferase</keyword>
<proteinExistence type="inferred from homology"/>
<comment type="similarity">
    <text evidence="6 7">Belongs to the class I-like SAM-binding methyltransferase superfamily. C5-methyltransferase family.</text>
</comment>
<comment type="caution">
    <text evidence="10">The sequence shown here is derived from an EMBL/GenBank/DDBJ whole genome shotgun (WGS) entry which is preliminary data.</text>
</comment>
<dbReference type="InterPro" id="IPR050750">
    <property type="entry name" value="C5-MTase"/>
</dbReference>
<evidence type="ECO:0000256" key="9">
    <source>
        <dbReference type="SAM" id="MobiDB-lite"/>
    </source>
</evidence>
<keyword evidence="4" id="KW-0680">Restriction system</keyword>
<evidence type="ECO:0000256" key="5">
    <source>
        <dbReference type="ARBA" id="ARBA00047422"/>
    </source>
</evidence>
<evidence type="ECO:0000256" key="3">
    <source>
        <dbReference type="ARBA" id="ARBA00022691"/>
    </source>
</evidence>
<evidence type="ECO:0000256" key="4">
    <source>
        <dbReference type="ARBA" id="ARBA00022747"/>
    </source>
</evidence>
<dbReference type="InterPro" id="IPR001525">
    <property type="entry name" value="C5_MeTfrase"/>
</dbReference>
<sequence>MDFLPQGEPYDTPFAGAVTRTKSRPPPPSRSYKFVDLFAGLGGFHVGLENTGHQCVFSCELDDGLRDLYHKNFGLLPEGDIRNVDEKKIPAHEILCAGFPCQPFSLAGKKKGAACPESGKLIDDVFRIIRHHNPKYVLLENVPNVLTIANGSFWQYIKDNFKNLGYEVQYKIYSPTQFGLPQQRLRLFVVASRTGLEDFSWPAPKIDRIKPIYELINSETKDARPIEPGKLRALEKWNETIRRLENFSSLTIIASEFGATYPLEGLPNEDWNIHAGAFGTPLSNYLTREDAIQALPHYASKNENGAAPKWMHSSIKYSRSIYEKHKDFFDIWKQELKEFPNSWQKFEWRGDRKIPDIWQHTIQFRASGIRVMKPEMAPSLIAMTTTQIPIVGRHKRYLEAREAATLQALDGLKFLPSIRARAFKALGNAVNAHIVEEIAKRLL</sequence>
<dbReference type="SUPFAM" id="SSF53335">
    <property type="entry name" value="S-adenosyl-L-methionine-dependent methyltransferases"/>
    <property type="match status" value="1"/>
</dbReference>
<keyword evidence="11" id="KW-1185">Reference proteome</keyword>
<evidence type="ECO:0000256" key="7">
    <source>
        <dbReference type="RuleBase" id="RU000416"/>
    </source>
</evidence>
<dbReference type="Pfam" id="PF00145">
    <property type="entry name" value="DNA_methylase"/>
    <property type="match status" value="1"/>
</dbReference>
<protein>
    <recommendedName>
        <fullName evidence="8">Cytosine-specific methyltransferase</fullName>
        <ecNumber evidence="8">2.1.1.37</ecNumber>
    </recommendedName>
</protein>
<evidence type="ECO:0000256" key="8">
    <source>
        <dbReference type="RuleBase" id="RU000417"/>
    </source>
</evidence>
<evidence type="ECO:0000313" key="11">
    <source>
        <dbReference type="Proteomes" id="UP000645257"/>
    </source>
</evidence>
<dbReference type="EC" id="2.1.1.37" evidence="8"/>
<feature type="active site" evidence="6">
    <location>
        <position position="101"/>
    </location>
</feature>
<dbReference type="PRINTS" id="PR00105">
    <property type="entry name" value="C5METTRFRASE"/>
</dbReference>
<dbReference type="NCBIfam" id="TIGR00675">
    <property type="entry name" value="dcm"/>
    <property type="match status" value="1"/>
</dbReference>
<comment type="catalytic activity">
    <reaction evidence="5 8">
        <text>a 2'-deoxycytidine in DNA + S-adenosyl-L-methionine = a 5-methyl-2'-deoxycytidine in DNA + S-adenosyl-L-homocysteine + H(+)</text>
        <dbReference type="Rhea" id="RHEA:13681"/>
        <dbReference type="Rhea" id="RHEA-COMP:11369"/>
        <dbReference type="Rhea" id="RHEA-COMP:11370"/>
        <dbReference type="ChEBI" id="CHEBI:15378"/>
        <dbReference type="ChEBI" id="CHEBI:57856"/>
        <dbReference type="ChEBI" id="CHEBI:59789"/>
        <dbReference type="ChEBI" id="CHEBI:85452"/>
        <dbReference type="ChEBI" id="CHEBI:85454"/>
        <dbReference type="EC" id="2.1.1.37"/>
    </reaction>
</comment>
<dbReference type="GO" id="GO:0003886">
    <property type="term" value="F:DNA (cytosine-5-)-methyltransferase activity"/>
    <property type="evidence" value="ECO:0007669"/>
    <property type="project" value="UniProtKB-EC"/>
</dbReference>
<reference evidence="10" key="1">
    <citation type="journal article" date="2014" name="Int. J. Syst. Evol. Microbiol.">
        <title>Complete genome sequence of Corynebacterium casei LMG S-19264T (=DSM 44701T), isolated from a smear-ripened cheese.</title>
        <authorList>
            <consortium name="US DOE Joint Genome Institute (JGI-PGF)"/>
            <person name="Walter F."/>
            <person name="Albersmeier A."/>
            <person name="Kalinowski J."/>
            <person name="Ruckert C."/>
        </authorList>
    </citation>
    <scope>NUCLEOTIDE SEQUENCE</scope>
    <source>
        <strain evidence="10">KCTC 32182</strain>
    </source>
</reference>
<keyword evidence="2 6" id="KW-0808">Transferase</keyword>
<accession>A0A918UA55</accession>
<feature type="region of interest" description="Disordered" evidence="9">
    <location>
        <begin position="1"/>
        <end position="28"/>
    </location>
</feature>
<reference evidence="10" key="2">
    <citation type="submission" date="2020-09" db="EMBL/GenBank/DDBJ databases">
        <authorList>
            <person name="Sun Q."/>
            <person name="Kim S."/>
        </authorList>
    </citation>
    <scope>NUCLEOTIDE SEQUENCE</scope>
    <source>
        <strain evidence="10">KCTC 32182</strain>
    </source>
</reference>
<dbReference type="AlphaFoldDB" id="A0A918UA55"/>
<dbReference type="Proteomes" id="UP000645257">
    <property type="component" value="Unassembled WGS sequence"/>
</dbReference>
<dbReference type="PROSITE" id="PS51679">
    <property type="entry name" value="SAM_MT_C5"/>
    <property type="match status" value="1"/>
</dbReference>
<dbReference type="RefSeq" id="WP_189534568.1">
    <property type="nucleotide sequence ID" value="NZ_BMYX01000013.1"/>
</dbReference>
<dbReference type="PANTHER" id="PTHR46098:SF1">
    <property type="entry name" value="TRNA (CYTOSINE(38)-C(5))-METHYLTRANSFERASE"/>
    <property type="match status" value="1"/>
</dbReference>
<evidence type="ECO:0000256" key="2">
    <source>
        <dbReference type="ARBA" id="ARBA00022679"/>
    </source>
</evidence>
<dbReference type="EMBL" id="BMYX01000013">
    <property type="protein sequence ID" value="GGY19468.1"/>
    <property type="molecule type" value="Genomic_DNA"/>
</dbReference>
<evidence type="ECO:0000256" key="6">
    <source>
        <dbReference type="PROSITE-ProRule" id="PRU01016"/>
    </source>
</evidence>
<dbReference type="InterPro" id="IPR018117">
    <property type="entry name" value="C5_DNA_meth_AS"/>
</dbReference>
<evidence type="ECO:0000256" key="1">
    <source>
        <dbReference type="ARBA" id="ARBA00022603"/>
    </source>
</evidence>
<gene>
    <name evidence="10" type="ORF">GCM10011289_23790</name>
</gene>